<dbReference type="Proteomes" id="UP000015104">
    <property type="component" value="Unassembled WGS sequence"/>
</dbReference>
<name>T1JU60_TETUR</name>
<protein>
    <submittedName>
        <fullName evidence="2">Uncharacterized protein</fullName>
    </submittedName>
</protein>
<reference evidence="2" key="2">
    <citation type="submission" date="2015-06" db="UniProtKB">
        <authorList>
            <consortium name="EnsemblMetazoa"/>
        </authorList>
    </citation>
    <scope>IDENTIFICATION</scope>
</reference>
<dbReference type="HOGENOM" id="CLU_1951515_0_0_1"/>
<reference evidence="3" key="1">
    <citation type="submission" date="2011-08" db="EMBL/GenBank/DDBJ databases">
        <authorList>
            <person name="Rombauts S."/>
        </authorList>
    </citation>
    <scope>NUCLEOTIDE SEQUENCE</scope>
    <source>
        <strain evidence="3">London</strain>
    </source>
</reference>
<evidence type="ECO:0000313" key="2">
    <source>
        <dbReference type="EnsemblMetazoa" id="tetur01g16538.1"/>
    </source>
</evidence>
<sequence length="129" mass="14129">MFIFFSISSITSISQLKSFHQFFKIISFSERSIVRKRSALQVAPGSIGTIESSPEVSSSQTGTGISPVPSLNSSEIGEVDLDFWDLDINESSSISHSSGKLAFMNKATHTQKTKVQLKAFKQPTPDSRL</sequence>
<dbReference type="EnsemblMetazoa" id="tetur01g16538.1">
    <property type="protein sequence ID" value="tetur01g16538.1"/>
    <property type="gene ID" value="tetur01g16538"/>
</dbReference>
<feature type="region of interest" description="Disordered" evidence="1">
    <location>
        <begin position="48"/>
        <end position="73"/>
    </location>
</feature>
<dbReference type="AlphaFoldDB" id="T1JU60"/>
<evidence type="ECO:0000256" key="1">
    <source>
        <dbReference type="SAM" id="MobiDB-lite"/>
    </source>
</evidence>
<dbReference type="EMBL" id="CAEY01000484">
    <property type="status" value="NOT_ANNOTATED_CDS"/>
    <property type="molecule type" value="Genomic_DNA"/>
</dbReference>
<organism evidence="2 3">
    <name type="scientific">Tetranychus urticae</name>
    <name type="common">Two-spotted spider mite</name>
    <dbReference type="NCBI Taxonomy" id="32264"/>
    <lineage>
        <taxon>Eukaryota</taxon>
        <taxon>Metazoa</taxon>
        <taxon>Ecdysozoa</taxon>
        <taxon>Arthropoda</taxon>
        <taxon>Chelicerata</taxon>
        <taxon>Arachnida</taxon>
        <taxon>Acari</taxon>
        <taxon>Acariformes</taxon>
        <taxon>Trombidiformes</taxon>
        <taxon>Prostigmata</taxon>
        <taxon>Eleutherengona</taxon>
        <taxon>Raphignathae</taxon>
        <taxon>Tetranychoidea</taxon>
        <taxon>Tetranychidae</taxon>
        <taxon>Tetranychus</taxon>
    </lineage>
</organism>
<proteinExistence type="predicted"/>
<accession>T1JU60</accession>
<feature type="compositionally biased region" description="Polar residues" evidence="1">
    <location>
        <begin position="49"/>
        <end position="73"/>
    </location>
</feature>
<keyword evidence="3" id="KW-1185">Reference proteome</keyword>
<evidence type="ECO:0000313" key="3">
    <source>
        <dbReference type="Proteomes" id="UP000015104"/>
    </source>
</evidence>